<feature type="transmembrane region" description="Helical" evidence="1">
    <location>
        <begin position="12"/>
        <end position="31"/>
    </location>
</feature>
<proteinExistence type="predicted"/>
<keyword evidence="1" id="KW-1133">Transmembrane helix</keyword>
<evidence type="ECO:0000313" key="3">
    <source>
        <dbReference type="Proteomes" id="UP001599542"/>
    </source>
</evidence>
<sequence>MGTASSAGRGWGHAAAGWALAFAGLHLYWAVGGRWGLAVSAGSRLAAERPGWFVLTGLWGVAAACLAGALLGVVLARAESAWRWARAARRVGLAVGALLLLRGLAVEVLLLADPAALDAGVGRAQRAWTLVLWNPWFLAGGLLFWLAARGAGRARPGR</sequence>
<feature type="transmembrane region" description="Helical" evidence="1">
    <location>
        <begin position="130"/>
        <end position="148"/>
    </location>
</feature>
<dbReference type="RefSeq" id="WP_380327816.1">
    <property type="nucleotide sequence ID" value="NZ_JBHYPW010000042.1"/>
</dbReference>
<comment type="caution">
    <text evidence="2">The sequence shown here is derived from an EMBL/GenBank/DDBJ whole genome shotgun (WGS) entry which is preliminary data.</text>
</comment>
<evidence type="ECO:0000256" key="1">
    <source>
        <dbReference type="SAM" id="Phobius"/>
    </source>
</evidence>
<keyword evidence="3" id="KW-1185">Reference proteome</keyword>
<dbReference type="Proteomes" id="UP001599542">
    <property type="component" value="Unassembled WGS sequence"/>
</dbReference>
<evidence type="ECO:0000313" key="2">
    <source>
        <dbReference type="EMBL" id="MFE1351595.1"/>
    </source>
</evidence>
<dbReference type="InterPro" id="IPR025058">
    <property type="entry name" value="DUF3995"/>
</dbReference>
<keyword evidence="1" id="KW-0812">Transmembrane</keyword>
<keyword evidence="1" id="KW-0472">Membrane</keyword>
<feature type="transmembrane region" description="Helical" evidence="1">
    <location>
        <begin position="51"/>
        <end position="75"/>
    </location>
</feature>
<organism evidence="2 3">
    <name type="scientific">Kitasatospora phosalacinea</name>
    <dbReference type="NCBI Taxonomy" id="2065"/>
    <lineage>
        <taxon>Bacteria</taxon>
        <taxon>Bacillati</taxon>
        <taxon>Actinomycetota</taxon>
        <taxon>Actinomycetes</taxon>
        <taxon>Kitasatosporales</taxon>
        <taxon>Streptomycetaceae</taxon>
        <taxon>Kitasatospora</taxon>
    </lineage>
</organism>
<accession>A0ABW6GFV2</accession>
<dbReference type="Pfam" id="PF13160">
    <property type="entry name" value="DUF3995"/>
    <property type="match status" value="1"/>
</dbReference>
<gene>
    <name evidence="2" type="ORF">ACFW6T_06340</name>
</gene>
<feature type="transmembrane region" description="Helical" evidence="1">
    <location>
        <begin position="87"/>
        <end position="110"/>
    </location>
</feature>
<dbReference type="EMBL" id="JBHYPX010000008">
    <property type="protein sequence ID" value="MFE1351595.1"/>
    <property type="molecule type" value="Genomic_DNA"/>
</dbReference>
<protein>
    <submittedName>
        <fullName evidence="2">DUF3995 domain-containing protein</fullName>
    </submittedName>
</protein>
<reference evidence="2 3" key="1">
    <citation type="submission" date="2024-09" db="EMBL/GenBank/DDBJ databases">
        <title>The Natural Products Discovery Center: Release of the First 8490 Sequenced Strains for Exploring Actinobacteria Biosynthetic Diversity.</title>
        <authorList>
            <person name="Kalkreuter E."/>
            <person name="Kautsar S.A."/>
            <person name="Yang D."/>
            <person name="Bader C.D."/>
            <person name="Teijaro C.N."/>
            <person name="Fluegel L."/>
            <person name="Davis C.M."/>
            <person name="Simpson J.R."/>
            <person name="Lauterbach L."/>
            <person name="Steele A.D."/>
            <person name="Gui C."/>
            <person name="Meng S."/>
            <person name="Li G."/>
            <person name="Viehrig K."/>
            <person name="Ye F."/>
            <person name="Su P."/>
            <person name="Kiefer A.F."/>
            <person name="Nichols A."/>
            <person name="Cepeda A.J."/>
            <person name="Yan W."/>
            <person name="Fan B."/>
            <person name="Jiang Y."/>
            <person name="Adhikari A."/>
            <person name="Zheng C.-J."/>
            <person name="Schuster L."/>
            <person name="Cowan T.M."/>
            <person name="Smanski M.J."/>
            <person name="Chevrette M.G."/>
            <person name="De Carvalho L.P.S."/>
            <person name="Shen B."/>
        </authorList>
    </citation>
    <scope>NUCLEOTIDE SEQUENCE [LARGE SCALE GENOMIC DNA]</scope>
    <source>
        <strain evidence="2 3">NPDC058753</strain>
    </source>
</reference>
<name>A0ABW6GFV2_9ACTN</name>